<reference evidence="2 3" key="1">
    <citation type="submission" date="2020-08" db="EMBL/GenBank/DDBJ databases">
        <title>Sequencing the genomes of 1000 actinobacteria strains.</title>
        <authorList>
            <person name="Klenk H.-P."/>
        </authorList>
    </citation>
    <scope>NUCLEOTIDE SEQUENCE [LARGE SCALE GENOMIC DNA]</scope>
    <source>
        <strain evidence="2 3">DSM 46887</strain>
    </source>
</reference>
<sequence>MAAQEAAAAVLAAFAGVESDDVELDEPEESDEPLEELDDPLLVVELTVLDDDDRLSVR</sequence>
<name>A0A7W9MHJ5_9ACTN</name>
<evidence type="ECO:0000313" key="3">
    <source>
        <dbReference type="Proteomes" id="UP000540685"/>
    </source>
</evidence>
<evidence type="ECO:0000313" key="2">
    <source>
        <dbReference type="EMBL" id="MBB5820990.1"/>
    </source>
</evidence>
<feature type="compositionally biased region" description="Acidic residues" evidence="1">
    <location>
        <begin position="18"/>
        <end position="38"/>
    </location>
</feature>
<feature type="region of interest" description="Disordered" evidence="1">
    <location>
        <begin position="17"/>
        <end position="38"/>
    </location>
</feature>
<keyword evidence="3" id="KW-1185">Reference proteome</keyword>
<evidence type="ECO:0000256" key="1">
    <source>
        <dbReference type="SAM" id="MobiDB-lite"/>
    </source>
</evidence>
<comment type="caution">
    <text evidence="2">The sequence shown here is derived from an EMBL/GenBank/DDBJ whole genome shotgun (WGS) entry which is preliminary data.</text>
</comment>
<protein>
    <submittedName>
        <fullName evidence="2">Uncharacterized protein</fullName>
    </submittedName>
</protein>
<proteinExistence type="predicted"/>
<dbReference type="Proteomes" id="UP000540685">
    <property type="component" value="Unassembled WGS sequence"/>
</dbReference>
<dbReference type="EMBL" id="JACHMP010000001">
    <property type="protein sequence ID" value="MBB5820990.1"/>
    <property type="molecule type" value="Genomic_DNA"/>
</dbReference>
<gene>
    <name evidence="2" type="ORF">F4562_004052</name>
</gene>
<accession>A0A7W9MHJ5</accession>
<organism evidence="2 3">
    <name type="scientific">Streptosporangium becharense</name>
    <dbReference type="NCBI Taxonomy" id="1816182"/>
    <lineage>
        <taxon>Bacteria</taxon>
        <taxon>Bacillati</taxon>
        <taxon>Actinomycetota</taxon>
        <taxon>Actinomycetes</taxon>
        <taxon>Streptosporangiales</taxon>
        <taxon>Streptosporangiaceae</taxon>
        <taxon>Streptosporangium</taxon>
    </lineage>
</organism>
<dbReference type="AlphaFoldDB" id="A0A7W9MHJ5"/>